<dbReference type="Gene3D" id="3.40.50.300">
    <property type="entry name" value="P-loop containing nucleotide triphosphate hydrolases"/>
    <property type="match status" value="1"/>
</dbReference>
<organism evidence="8 9">
    <name type="scientific">Stephanodiscus triporus</name>
    <dbReference type="NCBI Taxonomy" id="2934178"/>
    <lineage>
        <taxon>Eukaryota</taxon>
        <taxon>Sar</taxon>
        <taxon>Stramenopiles</taxon>
        <taxon>Ochrophyta</taxon>
        <taxon>Bacillariophyta</taxon>
        <taxon>Coscinodiscophyceae</taxon>
        <taxon>Thalassiosirophycidae</taxon>
        <taxon>Stephanodiscales</taxon>
        <taxon>Stephanodiscaceae</taxon>
        <taxon>Stephanodiscus</taxon>
    </lineage>
</organism>
<keyword evidence="2" id="KW-0547">Nucleotide-binding</keyword>
<evidence type="ECO:0000313" key="9">
    <source>
        <dbReference type="Proteomes" id="UP001530315"/>
    </source>
</evidence>
<evidence type="ECO:0000256" key="6">
    <source>
        <dbReference type="SAM" id="MobiDB-lite"/>
    </source>
</evidence>
<dbReference type="EC" id="3.6.4.13" evidence="1"/>
<proteinExistence type="predicted"/>
<comment type="caution">
    <text evidence="8">The sequence shown here is derived from an EMBL/GenBank/DDBJ whole genome shotgun (WGS) entry which is preliminary data.</text>
</comment>
<evidence type="ECO:0000256" key="5">
    <source>
        <dbReference type="ARBA" id="ARBA00022840"/>
    </source>
</evidence>
<dbReference type="InterPro" id="IPR050547">
    <property type="entry name" value="DEAD_box_RNA_helicases"/>
</dbReference>
<feature type="compositionally biased region" description="Basic and acidic residues" evidence="6">
    <location>
        <begin position="424"/>
        <end position="433"/>
    </location>
</feature>
<evidence type="ECO:0000256" key="3">
    <source>
        <dbReference type="ARBA" id="ARBA00022801"/>
    </source>
</evidence>
<accession>A0ABD3P0M5</accession>
<dbReference type="AlphaFoldDB" id="A0ABD3P0M5"/>
<dbReference type="EMBL" id="JALLAZ020001089">
    <property type="protein sequence ID" value="KAL3780948.1"/>
    <property type="molecule type" value="Genomic_DNA"/>
</dbReference>
<dbReference type="InterPro" id="IPR014001">
    <property type="entry name" value="Helicase_ATP-bd"/>
</dbReference>
<evidence type="ECO:0000256" key="4">
    <source>
        <dbReference type="ARBA" id="ARBA00022806"/>
    </source>
</evidence>
<feature type="domain" description="Helicase ATP-binding" evidence="7">
    <location>
        <begin position="63"/>
        <end position="317"/>
    </location>
</feature>
<dbReference type="PANTHER" id="PTHR47963">
    <property type="entry name" value="DEAD-BOX ATP-DEPENDENT RNA HELICASE 47, MITOCHONDRIAL"/>
    <property type="match status" value="1"/>
</dbReference>
<dbReference type="SUPFAM" id="SSF52540">
    <property type="entry name" value="P-loop containing nucleoside triphosphate hydrolases"/>
    <property type="match status" value="1"/>
</dbReference>
<protein>
    <recommendedName>
        <fullName evidence="1">RNA helicase</fullName>
        <ecNumber evidence="1">3.6.4.13</ecNumber>
    </recommendedName>
</protein>
<reference evidence="8 9" key="1">
    <citation type="submission" date="2024-10" db="EMBL/GenBank/DDBJ databases">
        <title>Updated reference genomes for cyclostephanoid diatoms.</title>
        <authorList>
            <person name="Roberts W.R."/>
            <person name="Alverson A.J."/>
        </authorList>
    </citation>
    <scope>NUCLEOTIDE SEQUENCE [LARGE SCALE GENOMIC DNA]</scope>
    <source>
        <strain evidence="8 9">AJA276-08</strain>
    </source>
</reference>
<sequence>MKYSDKQSRGRSQKGLPLAVTFSTTSKESASKTSTLPDLYPKFASILSSKGYVTPTPIQQSSALLAKEGENILLIAATGSGKTLAYFLPALSRACDDDGKEQEQRKTVLIVAPTRELSAQLARDASLLLPDDDDTMMPNVLLAVRGIPPPTPAQLRRATVLIGTPNELHAVLTRISGAQNFLAGDTLSGVILDEVDVLLPPAPKALRTTFDGNNGAQQERKKLEQRRKLRAAQRRGVEFHGGSNLKGKSLDSMDLSNSMNSQVLTPTERLLRLIASSRHVGGETGDRLPLQVLAGSATASRAALDRLNKALRAAAMEGGVVGAEGFEDVWGGRMKICRPEDEDDVQMSSSIPASSPDVADATHTIRAVTVPSVVDHRYVFMSKDTVTNSHEILANVAKIARLKSPETSLVFICGEFSRSLLKEKEKEAPKSLEKTAQARQKAKRGKVFVESQKKTENSSSSGGPEPLSVRKACSILQAMGVDAHPMHVVLGLEPNAVEEGNMVVEEEEKEDSSNEVELPPVLAPHVDCTLMELITSLLWGGQHLRLRIFTWPAA</sequence>
<evidence type="ECO:0000313" key="8">
    <source>
        <dbReference type="EMBL" id="KAL3780948.1"/>
    </source>
</evidence>
<keyword evidence="9" id="KW-1185">Reference proteome</keyword>
<dbReference type="PANTHER" id="PTHR47963:SF8">
    <property type="entry name" value="ATP-DEPENDENT RNA HELICASE DEAD"/>
    <property type="match status" value="1"/>
</dbReference>
<dbReference type="GO" id="GO:0016787">
    <property type="term" value="F:hydrolase activity"/>
    <property type="evidence" value="ECO:0007669"/>
    <property type="project" value="UniProtKB-KW"/>
</dbReference>
<dbReference type="InterPro" id="IPR011545">
    <property type="entry name" value="DEAD/DEAH_box_helicase_dom"/>
</dbReference>
<dbReference type="Proteomes" id="UP001530315">
    <property type="component" value="Unassembled WGS sequence"/>
</dbReference>
<evidence type="ECO:0000256" key="2">
    <source>
        <dbReference type="ARBA" id="ARBA00022741"/>
    </source>
</evidence>
<evidence type="ECO:0000256" key="1">
    <source>
        <dbReference type="ARBA" id="ARBA00012552"/>
    </source>
</evidence>
<dbReference type="SMART" id="SM00487">
    <property type="entry name" value="DEXDc"/>
    <property type="match status" value="1"/>
</dbReference>
<dbReference type="GO" id="GO:0003724">
    <property type="term" value="F:RNA helicase activity"/>
    <property type="evidence" value="ECO:0007669"/>
    <property type="project" value="UniProtKB-EC"/>
</dbReference>
<keyword evidence="4" id="KW-0347">Helicase</keyword>
<feature type="region of interest" description="Disordered" evidence="6">
    <location>
        <begin position="424"/>
        <end position="466"/>
    </location>
</feature>
<keyword evidence="3" id="KW-0378">Hydrolase</keyword>
<gene>
    <name evidence="8" type="ORF">ACHAW5_010022</name>
</gene>
<dbReference type="PROSITE" id="PS51192">
    <property type="entry name" value="HELICASE_ATP_BIND_1"/>
    <property type="match status" value="1"/>
</dbReference>
<dbReference type="Pfam" id="PF00270">
    <property type="entry name" value="DEAD"/>
    <property type="match status" value="1"/>
</dbReference>
<evidence type="ECO:0000259" key="7">
    <source>
        <dbReference type="PROSITE" id="PS51192"/>
    </source>
</evidence>
<keyword evidence="5" id="KW-0067">ATP-binding</keyword>
<dbReference type="InterPro" id="IPR027417">
    <property type="entry name" value="P-loop_NTPase"/>
</dbReference>
<dbReference type="GO" id="GO:0005524">
    <property type="term" value="F:ATP binding"/>
    <property type="evidence" value="ECO:0007669"/>
    <property type="project" value="UniProtKB-KW"/>
</dbReference>
<name>A0ABD3P0M5_9STRA</name>